<evidence type="ECO:0000256" key="3">
    <source>
        <dbReference type="SAM" id="MobiDB-lite"/>
    </source>
</evidence>
<dbReference type="GO" id="GO:0005524">
    <property type="term" value="F:ATP binding"/>
    <property type="evidence" value="ECO:0007669"/>
    <property type="project" value="UniProtKB-KW"/>
</dbReference>
<proteinExistence type="predicted"/>
<feature type="region of interest" description="Disordered" evidence="3">
    <location>
        <begin position="36"/>
        <end position="62"/>
    </location>
</feature>
<name>A0AAV2FKX5_9ROSI</name>
<sequence length="121" mass="13800">MIKEAAKMAEEDRAAKARVDARNQLERYIYDVKNAISRTGGSSSSSSSDGDDGKQKQQQQHVLLRDKMGWYEKRTVESAVGDASRWLEENPDATKEEYEKKLKKLRDIWNPILNKLNGNNA</sequence>
<dbReference type="Proteomes" id="UP001497516">
    <property type="component" value="Chromosome 7"/>
</dbReference>
<dbReference type="InterPro" id="IPR029048">
    <property type="entry name" value="HSP70_C_sf"/>
</dbReference>
<evidence type="ECO:0000256" key="2">
    <source>
        <dbReference type="ARBA" id="ARBA00022840"/>
    </source>
</evidence>
<protein>
    <submittedName>
        <fullName evidence="4">Uncharacterized protein</fullName>
    </submittedName>
</protein>
<dbReference type="Pfam" id="PF00012">
    <property type="entry name" value="HSP70"/>
    <property type="match status" value="1"/>
</dbReference>
<keyword evidence="5" id="KW-1185">Reference proteome</keyword>
<gene>
    <name evidence="4" type="ORF">LTRI10_LOCUS39150</name>
</gene>
<dbReference type="EMBL" id="OZ034820">
    <property type="protein sequence ID" value="CAL1398946.1"/>
    <property type="molecule type" value="Genomic_DNA"/>
</dbReference>
<organism evidence="4 5">
    <name type="scientific">Linum trigynum</name>
    <dbReference type="NCBI Taxonomy" id="586398"/>
    <lineage>
        <taxon>Eukaryota</taxon>
        <taxon>Viridiplantae</taxon>
        <taxon>Streptophyta</taxon>
        <taxon>Embryophyta</taxon>
        <taxon>Tracheophyta</taxon>
        <taxon>Spermatophyta</taxon>
        <taxon>Magnoliopsida</taxon>
        <taxon>eudicotyledons</taxon>
        <taxon>Gunneridae</taxon>
        <taxon>Pentapetalae</taxon>
        <taxon>rosids</taxon>
        <taxon>fabids</taxon>
        <taxon>Malpighiales</taxon>
        <taxon>Linaceae</taxon>
        <taxon>Linum</taxon>
    </lineage>
</organism>
<dbReference type="AlphaFoldDB" id="A0AAV2FKX5"/>
<keyword evidence="1" id="KW-0547">Nucleotide-binding</keyword>
<evidence type="ECO:0000313" key="4">
    <source>
        <dbReference type="EMBL" id="CAL1398946.1"/>
    </source>
</evidence>
<keyword evidence="2" id="KW-0067">ATP-binding</keyword>
<dbReference type="Gene3D" id="1.20.1270.10">
    <property type="match status" value="1"/>
</dbReference>
<accession>A0AAV2FKX5</accession>
<reference evidence="4 5" key="1">
    <citation type="submission" date="2024-04" db="EMBL/GenBank/DDBJ databases">
        <authorList>
            <person name="Fracassetti M."/>
        </authorList>
    </citation>
    <scope>NUCLEOTIDE SEQUENCE [LARGE SCALE GENOMIC DNA]</scope>
</reference>
<dbReference type="InterPro" id="IPR013126">
    <property type="entry name" value="Hsp_70_fam"/>
</dbReference>
<dbReference type="SUPFAM" id="SSF100934">
    <property type="entry name" value="Heat shock protein 70kD (HSP70), C-terminal subdomain"/>
    <property type="match status" value="2"/>
</dbReference>
<dbReference type="GO" id="GO:0140662">
    <property type="term" value="F:ATP-dependent protein folding chaperone"/>
    <property type="evidence" value="ECO:0007669"/>
    <property type="project" value="InterPro"/>
</dbReference>
<evidence type="ECO:0000313" key="5">
    <source>
        <dbReference type="Proteomes" id="UP001497516"/>
    </source>
</evidence>
<evidence type="ECO:0000256" key="1">
    <source>
        <dbReference type="ARBA" id="ARBA00022741"/>
    </source>
</evidence>